<dbReference type="SUPFAM" id="SSF88659">
    <property type="entry name" value="Sigma3 and sigma4 domains of RNA polymerase sigma factors"/>
    <property type="match status" value="2"/>
</dbReference>
<evidence type="ECO:0000313" key="10">
    <source>
        <dbReference type="Proteomes" id="UP000054558"/>
    </source>
</evidence>
<feature type="region of interest" description="Disordered" evidence="6">
    <location>
        <begin position="1"/>
        <end position="40"/>
    </location>
</feature>
<dbReference type="GO" id="GO:1903865">
    <property type="term" value="C:sigma factor antagonist complex"/>
    <property type="evidence" value="ECO:0000318"/>
    <property type="project" value="GO_Central"/>
</dbReference>
<keyword evidence="2" id="KW-0805">Transcription regulation</keyword>
<evidence type="ECO:0000256" key="6">
    <source>
        <dbReference type="SAM" id="MobiDB-lite"/>
    </source>
</evidence>
<feature type="domain" description="RNA polymerase sigma-70 region 2" evidence="7">
    <location>
        <begin position="487"/>
        <end position="555"/>
    </location>
</feature>
<dbReference type="Pfam" id="PF04545">
    <property type="entry name" value="Sigma70_r4"/>
    <property type="match status" value="1"/>
</dbReference>
<dbReference type="GO" id="GO:0000976">
    <property type="term" value="F:transcription cis-regulatory region binding"/>
    <property type="evidence" value="ECO:0000318"/>
    <property type="project" value="GO_Central"/>
</dbReference>
<feature type="region of interest" description="Disordered" evidence="6">
    <location>
        <begin position="52"/>
        <end position="71"/>
    </location>
</feature>
<protein>
    <submittedName>
        <fullName evidence="9">RNA polymerase sigma factor</fullName>
    </submittedName>
</protein>
<dbReference type="Gene3D" id="1.20.140.160">
    <property type="match status" value="1"/>
</dbReference>
<feature type="domain" description="RNA polymerase sigma-70 region 4" evidence="8">
    <location>
        <begin position="659"/>
        <end position="712"/>
    </location>
</feature>
<evidence type="ECO:0000256" key="5">
    <source>
        <dbReference type="ARBA" id="ARBA00023163"/>
    </source>
</evidence>
<keyword evidence="3" id="KW-0731">Sigma factor</keyword>
<dbReference type="InterPro" id="IPR007627">
    <property type="entry name" value="RNA_pol_sigma70_r2"/>
</dbReference>
<comment type="similarity">
    <text evidence="1">Belongs to the sigma-70 factor family.</text>
</comment>
<dbReference type="AlphaFoldDB" id="A0A1Y1IKU7"/>
<dbReference type="GO" id="GO:0006352">
    <property type="term" value="P:DNA-templated transcription initiation"/>
    <property type="evidence" value="ECO:0007669"/>
    <property type="project" value="InterPro"/>
</dbReference>
<organism evidence="9 10">
    <name type="scientific">Klebsormidium nitens</name>
    <name type="common">Green alga</name>
    <name type="synonym">Ulothrix nitens</name>
    <dbReference type="NCBI Taxonomy" id="105231"/>
    <lineage>
        <taxon>Eukaryota</taxon>
        <taxon>Viridiplantae</taxon>
        <taxon>Streptophyta</taxon>
        <taxon>Klebsormidiophyceae</taxon>
        <taxon>Klebsormidiales</taxon>
        <taxon>Klebsormidiaceae</taxon>
        <taxon>Klebsormidium</taxon>
    </lineage>
</organism>
<dbReference type="GO" id="GO:0016987">
    <property type="term" value="F:sigma factor activity"/>
    <property type="evidence" value="ECO:0000318"/>
    <property type="project" value="GO_Central"/>
</dbReference>
<dbReference type="InterPro" id="IPR000943">
    <property type="entry name" value="RNA_pol_sigma70"/>
</dbReference>
<evidence type="ECO:0000259" key="7">
    <source>
        <dbReference type="Pfam" id="PF04542"/>
    </source>
</evidence>
<dbReference type="Gene3D" id="1.20.120.1810">
    <property type="match status" value="1"/>
</dbReference>
<proteinExistence type="inferred from homology"/>
<evidence type="ECO:0000256" key="3">
    <source>
        <dbReference type="ARBA" id="ARBA00023082"/>
    </source>
</evidence>
<keyword evidence="5" id="KW-0804">Transcription</keyword>
<gene>
    <name evidence="9" type="ORF">KFL_007910030</name>
</gene>
<dbReference type="Proteomes" id="UP000054558">
    <property type="component" value="Unassembled WGS sequence"/>
</dbReference>
<evidence type="ECO:0000256" key="2">
    <source>
        <dbReference type="ARBA" id="ARBA00023015"/>
    </source>
</evidence>
<dbReference type="STRING" id="105231.A0A1Y1IKU7"/>
<dbReference type="SUPFAM" id="SSF88946">
    <property type="entry name" value="Sigma2 domain of RNA polymerase sigma factors"/>
    <property type="match status" value="1"/>
</dbReference>
<evidence type="ECO:0000259" key="8">
    <source>
        <dbReference type="Pfam" id="PF04545"/>
    </source>
</evidence>
<dbReference type="Pfam" id="PF04542">
    <property type="entry name" value="Sigma70_r2"/>
    <property type="match status" value="1"/>
</dbReference>
<dbReference type="EMBL" id="DF237740">
    <property type="protein sequence ID" value="GAQ91470.1"/>
    <property type="molecule type" value="Genomic_DNA"/>
</dbReference>
<dbReference type="PRINTS" id="PR00046">
    <property type="entry name" value="SIGMA70FCT"/>
</dbReference>
<dbReference type="PANTHER" id="PTHR30603:SF47">
    <property type="entry name" value="RNA POLYMERASE SIGMA FACTOR SIGD, CHLOROPLASTIC"/>
    <property type="match status" value="1"/>
</dbReference>
<dbReference type="GO" id="GO:0006355">
    <property type="term" value="P:regulation of DNA-templated transcription"/>
    <property type="evidence" value="ECO:0000318"/>
    <property type="project" value="GO_Central"/>
</dbReference>
<dbReference type="OrthoDB" id="47406at2759"/>
<feature type="region of interest" description="Disordered" evidence="6">
    <location>
        <begin position="255"/>
        <end position="279"/>
    </location>
</feature>
<name>A0A1Y1IKU7_KLENI</name>
<keyword evidence="10" id="KW-1185">Reference proteome</keyword>
<evidence type="ECO:0000256" key="1">
    <source>
        <dbReference type="ARBA" id="ARBA00007788"/>
    </source>
</evidence>
<dbReference type="InterPro" id="IPR014284">
    <property type="entry name" value="RNA_pol_sigma-70_dom"/>
</dbReference>
<dbReference type="OMA" id="GHEVVEC"/>
<sequence length="732" mass="78256">MASASPLVQSTWARLTPAPAPAWRDGLQSGRVSSSPEPEAVAVSRGARIGVTCVNSTPSTSGSSLDSKRPHRVRRFLEPALQPKQGGDRHLESSPRVVRTRVSVREAAIEPPSLEAAAAALEVAYREPSFGLDDVLALSDELEVVGPPPDWSLSLENNAQSPVILARGRGGVALDSVRQGLDDVFEMSGDLDILGPSPDDTSSFAVIDQGAGAGRGLQWPQIAETVVSAVGDFAEDVFDSDLALERALDLESRVVETETGAREASGASSSLESMEVNGSRINTGVELSRKEESALGGSENAGGLSGEGLCTLTSNSLRNLATAPVLRKLASKAVSLVAPKTIKARVKRGDKKVVRRRLGGAESSVNPPPIRIPRAAAVSADGLIDASALKAIYEEGVTNIGSRAGGASRRGADGMSFVNEWNLLTAEEEKKLALVIQRSKALTTLKEGLEASTGVPASEEQWAKAAGVSVNALGRQIAAGKEARQRLVECNLRLVMFAANSMKHYPNALPTEDLFLAGIQGLLIAADRFDPALGNRFSTYALPAVRSYLHRAIQRSGVLICAPVKRTTGLVNLDKVRRELSAKLGRLPTLDEIAKYKNVGVDLIKDVLKWHRGMDVTFNDFSDGWEEFANGALSGALSETPDGFLAMDEEYLKSDLEQCISTLPTKEGEVLRRRYGLAGHQPATLRQIGDALGLSYEMVRRYEARALVLMRKAQRMERLSQYRPMLGTAAGV</sequence>
<evidence type="ECO:0000313" key="9">
    <source>
        <dbReference type="EMBL" id="GAQ91470.1"/>
    </source>
</evidence>
<dbReference type="InterPro" id="IPR007630">
    <property type="entry name" value="RNA_pol_sigma70_r4"/>
</dbReference>
<dbReference type="CDD" id="cd06171">
    <property type="entry name" value="Sigma70_r4"/>
    <property type="match status" value="1"/>
</dbReference>
<feature type="compositionally biased region" description="Low complexity" evidence="6">
    <location>
        <begin position="56"/>
        <end position="65"/>
    </location>
</feature>
<accession>A0A1Y1IKU7</accession>
<keyword evidence="4" id="KW-0238">DNA-binding</keyword>
<evidence type="ECO:0000256" key="4">
    <source>
        <dbReference type="ARBA" id="ARBA00023125"/>
    </source>
</evidence>
<dbReference type="InterPro" id="IPR050239">
    <property type="entry name" value="Sigma-70_RNA_pol_init_factors"/>
</dbReference>
<reference evidence="9 10" key="1">
    <citation type="journal article" date="2014" name="Nat. Commun.">
        <title>Klebsormidium flaccidum genome reveals primary factors for plant terrestrial adaptation.</title>
        <authorList>
            <person name="Hori K."/>
            <person name="Maruyama F."/>
            <person name="Fujisawa T."/>
            <person name="Togashi T."/>
            <person name="Yamamoto N."/>
            <person name="Seo M."/>
            <person name="Sato S."/>
            <person name="Yamada T."/>
            <person name="Mori H."/>
            <person name="Tajima N."/>
            <person name="Moriyama T."/>
            <person name="Ikeuchi M."/>
            <person name="Watanabe M."/>
            <person name="Wada H."/>
            <person name="Kobayashi K."/>
            <person name="Saito M."/>
            <person name="Masuda T."/>
            <person name="Sasaki-Sekimoto Y."/>
            <person name="Mashiguchi K."/>
            <person name="Awai K."/>
            <person name="Shimojima M."/>
            <person name="Masuda S."/>
            <person name="Iwai M."/>
            <person name="Nobusawa T."/>
            <person name="Narise T."/>
            <person name="Kondo S."/>
            <person name="Saito H."/>
            <person name="Sato R."/>
            <person name="Murakawa M."/>
            <person name="Ihara Y."/>
            <person name="Oshima-Yamada Y."/>
            <person name="Ohtaka K."/>
            <person name="Satoh M."/>
            <person name="Sonobe K."/>
            <person name="Ishii M."/>
            <person name="Ohtani R."/>
            <person name="Kanamori-Sato M."/>
            <person name="Honoki R."/>
            <person name="Miyazaki D."/>
            <person name="Mochizuki H."/>
            <person name="Umetsu J."/>
            <person name="Higashi K."/>
            <person name="Shibata D."/>
            <person name="Kamiya Y."/>
            <person name="Sato N."/>
            <person name="Nakamura Y."/>
            <person name="Tabata S."/>
            <person name="Ida S."/>
            <person name="Kurokawa K."/>
            <person name="Ohta H."/>
        </authorList>
    </citation>
    <scope>NUCLEOTIDE SEQUENCE [LARGE SCALE GENOMIC DNA]</scope>
    <source>
        <strain evidence="9 10">NIES-2285</strain>
    </source>
</reference>
<feature type="compositionally biased region" description="Polar residues" evidence="6">
    <location>
        <begin position="1"/>
        <end position="13"/>
    </location>
</feature>
<dbReference type="NCBIfam" id="TIGR02937">
    <property type="entry name" value="sigma70-ECF"/>
    <property type="match status" value="1"/>
</dbReference>
<dbReference type="InterPro" id="IPR013325">
    <property type="entry name" value="RNA_pol_sigma_r2"/>
</dbReference>
<dbReference type="PANTHER" id="PTHR30603">
    <property type="entry name" value="RNA POLYMERASE SIGMA FACTOR RPO"/>
    <property type="match status" value="1"/>
</dbReference>
<dbReference type="GO" id="GO:0003899">
    <property type="term" value="F:DNA-directed RNA polymerase activity"/>
    <property type="evidence" value="ECO:0000318"/>
    <property type="project" value="GO_Central"/>
</dbReference>
<dbReference type="InterPro" id="IPR013324">
    <property type="entry name" value="RNA_pol_sigma_r3/r4-like"/>
</dbReference>